<dbReference type="GO" id="GO:0004526">
    <property type="term" value="F:ribonuclease P activity"/>
    <property type="evidence" value="ECO:0007669"/>
    <property type="project" value="UniProtKB-UniRule"/>
</dbReference>
<dbReference type="Pfam" id="PF00825">
    <property type="entry name" value="Ribonuclease_P"/>
    <property type="match status" value="1"/>
</dbReference>
<keyword evidence="2 6" id="KW-0540">Nuclease</keyword>
<comment type="subunit">
    <text evidence="6">Consists of a catalytic RNA component (M1 or rnpB) and a protein subunit.</text>
</comment>
<comment type="function">
    <text evidence="6">RNaseP catalyzes the removal of the 5'-leader sequence from pre-tRNA to produce the mature 5'-terminus. It can also cleave other RNA substrates such as 4.5S RNA. The protein component plays an auxiliary but essential role in vivo by binding to the 5'-leader sequence and broadening the substrate specificity of the ribozyme.</text>
</comment>
<dbReference type="GO" id="GO:0000049">
    <property type="term" value="F:tRNA binding"/>
    <property type="evidence" value="ECO:0007669"/>
    <property type="project" value="UniProtKB-UniRule"/>
</dbReference>
<dbReference type="Proteomes" id="UP000231503">
    <property type="component" value="Unassembled WGS sequence"/>
</dbReference>
<dbReference type="EMBL" id="PFCO01000005">
    <property type="protein sequence ID" value="PIR69594.1"/>
    <property type="molecule type" value="Genomic_DNA"/>
</dbReference>
<dbReference type="AlphaFoldDB" id="A0A2H0TF62"/>
<keyword evidence="5 6" id="KW-0694">RNA-binding</keyword>
<dbReference type="PANTHER" id="PTHR33992:SF1">
    <property type="entry name" value="RIBONUCLEASE P PROTEIN COMPONENT"/>
    <property type="match status" value="1"/>
</dbReference>
<dbReference type="InterPro" id="IPR020568">
    <property type="entry name" value="Ribosomal_Su5_D2-typ_SF"/>
</dbReference>
<dbReference type="InterPro" id="IPR014721">
    <property type="entry name" value="Ribsml_uS5_D2-typ_fold_subgr"/>
</dbReference>
<keyword evidence="3 6" id="KW-0255">Endonuclease</keyword>
<sequence length="113" mass="13394">MSALPHEYRLSSYEVKLVFVRGKREKGSGITLYYKKNNKPRPRFAVVISSKVAKKSVTRNTMRRKTKDILFRFVSSIKKGYDIIIVFQKQFRKRQDIEDAVLYVLKKQSLLYE</sequence>
<dbReference type="EC" id="3.1.26.5" evidence="6 7"/>
<comment type="similarity">
    <text evidence="6">Belongs to the RnpA family.</text>
</comment>
<dbReference type="GO" id="GO:0001682">
    <property type="term" value="P:tRNA 5'-leader removal"/>
    <property type="evidence" value="ECO:0007669"/>
    <property type="project" value="UniProtKB-UniRule"/>
</dbReference>
<evidence type="ECO:0000256" key="7">
    <source>
        <dbReference type="NCBIfam" id="TIGR00188"/>
    </source>
</evidence>
<dbReference type="PANTHER" id="PTHR33992">
    <property type="entry name" value="RIBONUCLEASE P PROTEIN COMPONENT"/>
    <property type="match status" value="1"/>
</dbReference>
<evidence type="ECO:0000256" key="5">
    <source>
        <dbReference type="ARBA" id="ARBA00022884"/>
    </source>
</evidence>
<dbReference type="Gene3D" id="3.30.230.10">
    <property type="match status" value="1"/>
</dbReference>
<comment type="catalytic activity">
    <reaction evidence="6">
        <text>Endonucleolytic cleavage of RNA, removing 5'-extranucleotides from tRNA precursor.</text>
        <dbReference type="EC" id="3.1.26.5"/>
    </reaction>
</comment>
<reference evidence="9" key="1">
    <citation type="submission" date="2017-09" db="EMBL/GenBank/DDBJ databases">
        <title>Depth-based differentiation of microbial function through sediment-hosted aquifers and enrichment of novel symbionts in the deep terrestrial subsurface.</title>
        <authorList>
            <person name="Probst A.J."/>
            <person name="Ladd B."/>
            <person name="Jarett J.K."/>
            <person name="Geller-Mcgrath D.E."/>
            <person name="Sieber C.M.K."/>
            <person name="Emerson J.B."/>
            <person name="Anantharaman K."/>
            <person name="Thomas B.C."/>
            <person name="Malmstrom R."/>
            <person name="Stieglmeier M."/>
            <person name="Klingl A."/>
            <person name="Woyke T."/>
            <person name="Ryan C.M."/>
            <person name="Banfield J.F."/>
        </authorList>
    </citation>
    <scope>NUCLEOTIDE SEQUENCE [LARGE SCALE GENOMIC DNA]</scope>
</reference>
<evidence type="ECO:0000256" key="4">
    <source>
        <dbReference type="ARBA" id="ARBA00022801"/>
    </source>
</evidence>
<dbReference type="SUPFAM" id="SSF54211">
    <property type="entry name" value="Ribosomal protein S5 domain 2-like"/>
    <property type="match status" value="1"/>
</dbReference>
<dbReference type="InterPro" id="IPR000100">
    <property type="entry name" value="RNase_P"/>
</dbReference>
<evidence type="ECO:0000313" key="9">
    <source>
        <dbReference type="Proteomes" id="UP000231503"/>
    </source>
</evidence>
<proteinExistence type="inferred from homology"/>
<dbReference type="HAMAP" id="MF_00227">
    <property type="entry name" value="RNase_P"/>
    <property type="match status" value="1"/>
</dbReference>
<evidence type="ECO:0000313" key="8">
    <source>
        <dbReference type="EMBL" id="PIR69594.1"/>
    </source>
</evidence>
<comment type="caution">
    <text evidence="8">The sequence shown here is derived from an EMBL/GenBank/DDBJ whole genome shotgun (WGS) entry which is preliminary data.</text>
</comment>
<keyword evidence="4 6" id="KW-0378">Hydrolase</keyword>
<accession>A0A2H0TF62</accession>
<evidence type="ECO:0000256" key="2">
    <source>
        <dbReference type="ARBA" id="ARBA00022722"/>
    </source>
</evidence>
<dbReference type="NCBIfam" id="TIGR00188">
    <property type="entry name" value="rnpA"/>
    <property type="match status" value="1"/>
</dbReference>
<evidence type="ECO:0000256" key="6">
    <source>
        <dbReference type="HAMAP-Rule" id="MF_00227"/>
    </source>
</evidence>
<dbReference type="GO" id="GO:0030677">
    <property type="term" value="C:ribonuclease P complex"/>
    <property type="evidence" value="ECO:0007669"/>
    <property type="project" value="TreeGrafter"/>
</dbReference>
<gene>
    <name evidence="6 8" type="primary">rnpA</name>
    <name evidence="8" type="ORF">COU47_02455</name>
</gene>
<evidence type="ECO:0000256" key="3">
    <source>
        <dbReference type="ARBA" id="ARBA00022759"/>
    </source>
</evidence>
<keyword evidence="1 6" id="KW-0819">tRNA processing</keyword>
<name>A0A2H0TF62_9BACT</name>
<protein>
    <recommendedName>
        <fullName evidence="6 7">Ribonuclease P protein component</fullName>
        <shortName evidence="6">RNase P protein</shortName>
        <shortName evidence="6">RNaseP protein</shortName>
        <ecNumber evidence="6 7">3.1.26.5</ecNumber>
    </recommendedName>
    <alternativeName>
        <fullName evidence="6">Protein C5</fullName>
    </alternativeName>
</protein>
<organism evidence="8 9">
    <name type="scientific">Candidatus Niyogibacteria bacterium CG10_big_fil_rev_8_21_14_0_10_46_36</name>
    <dbReference type="NCBI Taxonomy" id="1974726"/>
    <lineage>
        <taxon>Bacteria</taxon>
        <taxon>Candidatus Niyogiibacteriota</taxon>
    </lineage>
</organism>
<evidence type="ECO:0000256" key="1">
    <source>
        <dbReference type="ARBA" id="ARBA00022694"/>
    </source>
</evidence>
<dbReference type="GO" id="GO:0042781">
    <property type="term" value="F:3'-tRNA processing endoribonuclease activity"/>
    <property type="evidence" value="ECO:0007669"/>
    <property type="project" value="TreeGrafter"/>
</dbReference>